<dbReference type="CDD" id="cd00037">
    <property type="entry name" value="CLECT"/>
    <property type="match status" value="1"/>
</dbReference>
<evidence type="ECO:0000259" key="1">
    <source>
        <dbReference type="PROSITE" id="PS50041"/>
    </source>
</evidence>
<keyword evidence="2" id="KW-1185">Reference proteome</keyword>
<dbReference type="AlphaFoldDB" id="A0A7E4UX01"/>
<organism evidence="2 3">
    <name type="scientific">Panagrellus redivivus</name>
    <name type="common">Microworm</name>
    <dbReference type="NCBI Taxonomy" id="6233"/>
    <lineage>
        <taxon>Eukaryota</taxon>
        <taxon>Metazoa</taxon>
        <taxon>Ecdysozoa</taxon>
        <taxon>Nematoda</taxon>
        <taxon>Chromadorea</taxon>
        <taxon>Rhabditida</taxon>
        <taxon>Tylenchina</taxon>
        <taxon>Panagrolaimomorpha</taxon>
        <taxon>Panagrolaimoidea</taxon>
        <taxon>Panagrolaimidae</taxon>
        <taxon>Panagrellus</taxon>
    </lineage>
</organism>
<dbReference type="WBParaSite" id="Pan_g13843.t1">
    <property type="protein sequence ID" value="Pan_g13843.t1"/>
    <property type="gene ID" value="Pan_g13843"/>
</dbReference>
<feature type="domain" description="C-type lectin" evidence="1">
    <location>
        <begin position="48"/>
        <end position="122"/>
    </location>
</feature>
<dbReference type="SUPFAM" id="SSF56436">
    <property type="entry name" value="C-type lectin-like"/>
    <property type="match status" value="1"/>
</dbReference>
<protein>
    <submittedName>
        <fullName evidence="3">C-type lectin domain-containing protein</fullName>
    </submittedName>
</protein>
<dbReference type="InterPro" id="IPR016186">
    <property type="entry name" value="C-type_lectin-like/link_sf"/>
</dbReference>
<dbReference type="InterPro" id="IPR016187">
    <property type="entry name" value="CTDL_fold"/>
</dbReference>
<dbReference type="InterPro" id="IPR001304">
    <property type="entry name" value="C-type_lectin-like"/>
</dbReference>
<reference evidence="3" key="2">
    <citation type="submission" date="2020-10" db="UniProtKB">
        <authorList>
            <consortium name="WormBaseParasite"/>
        </authorList>
    </citation>
    <scope>IDENTIFICATION</scope>
</reference>
<accession>A0A7E4UX01</accession>
<dbReference type="SMART" id="SM00034">
    <property type="entry name" value="CLECT"/>
    <property type="match status" value="1"/>
</dbReference>
<dbReference type="PROSITE" id="PS50041">
    <property type="entry name" value="C_TYPE_LECTIN_2"/>
    <property type="match status" value="1"/>
</dbReference>
<name>A0A7E4UX01_PANRE</name>
<evidence type="ECO:0000313" key="2">
    <source>
        <dbReference type="Proteomes" id="UP000492821"/>
    </source>
</evidence>
<reference evidence="2" key="1">
    <citation type="journal article" date="2013" name="Genetics">
        <title>The draft genome and transcriptome of Panagrellus redivivus are shaped by the harsh demands of a free-living lifestyle.</title>
        <authorList>
            <person name="Srinivasan J."/>
            <person name="Dillman A.R."/>
            <person name="Macchietto M.G."/>
            <person name="Heikkinen L."/>
            <person name="Lakso M."/>
            <person name="Fracchia K.M."/>
            <person name="Antoshechkin I."/>
            <person name="Mortazavi A."/>
            <person name="Wong G."/>
            <person name="Sternberg P.W."/>
        </authorList>
    </citation>
    <scope>NUCLEOTIDE SEQUENCE [LARGE SCALE GENOMIC DNA]</scope>
    <source>
        <strain evidence="2">MT8872</strain>
    </source>
</reference>
<dbReference type="Gene3D" id="3.10.100.10">
    <property type="entry name" value="Mannose-Binding Protein A, subunit A"/>
    <property type="match status" value="1"/>
</dbReference>
<sequence length="210" mass="23365">MLNKQPSPNATKVCCSPFDERVESNGTVFCFARIAIPNNRATIGNYLCRKLHPHANLASFHSAAEVTAVYSLGAVVIGLQYEFDEFSWRGGTPVDFIQWNSYQPSMNTSDAVVESSGNGYFNTITLQGSTSHNALCKMEAEHTECSEFESCILRKTYQDLFCYRLHASHTGHTVQDEVNNNICGKTYPGYDIASIHSKEENDFIVKQAAD</sequence>
<evidence type="ECO:0000313" key="3">
    <source>
        <dbReference type="WBParaSite" id="Pan_g13843.t1"/>
    </source>
</evidence>
<dbReference type="Proteomes" id="UP000492821">
    <property type="component" value="Unassembled WGS sequence"/>
</dbReference>
<proteinExistence type="predicted"/>